<dbReference type="Gene3D" id="1.10.10.10">
    <property type="entry name" value="Winged helix-like DNA-binding domain superfamily/Winged helix DNA-binding domain"/>
    <property type="match status" value="1"/>
</dbReference>
<dbReference type="PANTHER" id="PTHR43712:SF2">
    <property type="entry name" value="O-METHYLTRANSFERASE CICE"/>
    <property type="match status" value="1"/>
</dbReference>
<accession>A0A919NA79</accession>
<evidence type="ECO:0000313" key="8">
    <source>
        <dbReference type="Proteomes" id="UP000629619"/>
    </source>
</evidence>
<evidence type="ECO:0000313" key="7">
    <source>
        <dbReference type="EMBL" id="GIF07085.1"/>
    </source>
</evidence>
<evidence type="ECO:0000259" key="5">
    <source>
        <dbReference type="Pfam" id="PF00891"/>
    </source>
</evidence>
<dbReference type="InterPro" id="IPR036390">
    <property type="entry name" value="WH_DNA-bd_sf"/>
</dbReference>
<dbReference type="CDD" id="cd02440">
    <property type="entry name" value="AdoMet_MTases"/>
    <property type="match status" value="1"/>
</dbReference>
<dbReference type="InterPro" id="IPR012967">
    <property type="entry name" value="COMT_dimerisation"/>
</dbReference>
<dbReference type="EMBL" id="BOMW01000044">
    <property type="protein sequence ID" value="GIF07085.1"/>
    <property type="molecule type" value="Genomic_DNA"/>
</dbReference>
<evidence type="ECO:0000256" key="2">
    <source>
        <dbReference type="ARBA" id="ARBA00022679"/>
    </source>
</evidence>
<feature type="active site" description="Proton acceptor" evidence="4">
    <location>
        <position position="243"/>
    </location>
</feature>
<dbReference type="GO" id="GO:0046983">
    <property type="term" value="F:protein dimerization activity"/>
    <property type="evidence" value="ECO:0007669"/>
    <property type="project" value="InterPro"/>
</dbReference>
<dbReference type="PANTHER" id="PTHR43712">
    <property type="entry name" value="PUTATIVE (AFU_ORTHOLOGUE AFUA_4G14580)-RELATED"/>
    <property type="match status" value="1"/>
</dbReference>
<reference evidence="7" key="1">
    <citation type="submission" date="2021-01" db="EMBL/GenBank/DDBJ databases">
        <title>Whole genome shotgun sequence of Actinoplanes siamensis NBRC 109076.</title>
        <authorList>
            <person name="Komaki H."/>
            <person name="Tamura T."/>
        </authorList>
    </citation>
    <scope>NUCLEOTIDE SEQUENCE</scope>
    <source>
        <strain evidence="7">NBRC 109076</strain>
    </source>
</reference>
<dbReference type="PROSITE" id="PS51683">
    <property type="entry name" value="SAM_OMT_II"/>
    <property type="match status" value="1"/>
</dbReference>
<evidence type="ECO:0000256" key="3">
    <source>
        <dbReference type="ARBA" id="ARBA00022691"/>
    </source>
</evidence>
<name>A0A919NA79_9ACTN</name>
<keyword evidence="1" id="KW-0489">Methyltransferase</keyword>
<dbReference type="AlphaFoldDB" id="A0A919NA79"/>
<proteinExistence type="predicted"/>
<dbReference type="GO" id="GO:0032259">
    <property type="term" value="P:methylation"/>
    <property type="evidence" value="ECO:0007669"/>
    <property type="project" value="UniProtKB-KW"/>
</dbReference>
<dbReference type="RefSeq" id="WP_203682499.1">
    <property type="nucleotide sequence ID" value="NZ_BOMW01000044.1"/>
</dbReference>
<organism evidence="7 8">
    <name type="scientific">Actinoplanes siamensis</name>
    <dbReference type="NCBI Taxonomy" id="1223317"/>
    <lineage>
        <taxon>Bacteria</taxon>
        <taxon>Bacillati</taxon>
        <taxon>Actinomycetota</taxon>
        <taxon>Actinomycetes</taxon>
        <taxon>Micromonosporales</taxon>
        <taxon>Micromonosporaceae</taxon>
        <taxon>Actinoplanes</taxon>
    </lineage>
</organism>
<dbReference type="InterPro" id="IPR029063">
    <property type="entry name" value="SAM-dependent_MTases_sf"/>
</dbReference>
<evidence type="ECO:0000256" key="4">
    <source>
        <dbReference type="PIRSR" id="PIRSR005739-1"/>
    </source>
</evidence>
<feature type="domain" description="O-methyltransferase dimerisation" evidence="6">
    <location>
        <begin position="14"/>
        <end position="90"/>
    </location>
</feature>
<evidence type="ECO:0000259" key="6">
    <source>
        <dbReference type="Pfam" id="PF08100"/>
    </source>
</evidence>
<dbReference type="InterPro" id="IPR036388">
    <property type="entry name" value="WH-like_DNA-bd_sf"/>
</dbReference>
<dbReference type="SUPFAM" id="SSF53335">
    <property type="entry name" value="S-adenosyl-L-methionine-dependent methyltransferases"/>
    <property type="match status" value="1"/>
</dbReference>
<dbReference type="SUPFAM" id="SSF46785">
    <property type="entry name" value="Winged helix' DNA-binding domain"/>
    <property type="match status" value="1"/>
</dbReference>
<gene>
    <name evidence="7" type="ORF">Asi03nite_46230</name>
</gene>
<feature type="domain" description="O-methyltransferase C-terminal" evidence="5">
    <location>
        <begin position="112"/>
        <end position="314"/>
    </location>
</feature>
<protein>
    <submittedName>
        <fullName evidence="7">O-methyltransferase</fullName>
    </submittedName>
</protein>
<evidence type="ECO:0000256" key="1">
    <source>
        <dbReference type="ARBA" id="ARBA00022603"/>
    </source>
</evidence>
<comment type="caution">
    <text evidence="7">The sequence shown here is derived from an EMBL/GenBank/DDBJ whole genome shotgun (WGS) entry which is preliminary data.</text>
</comment>
<dbReference type="GO" id="GO:0008171">
    <property type="term" value="F:O-methyltransferase activity"/>
    <property type="evidence" value="ECO:0007669"/>
    <property type="project" value="InterPro"/>
</dbReference>
<dbReference type="Proteomes" id="UP000629619">
    <property type="component" value="Unassembled WGS sequence"/>
</dbReference>
<dbReference type="Pfam" id="PF00891">
    <property type="entry name" value="Methyltransf_2"/>
    <property type="match status" value="1"/>
</dbReference>
<dbReference type="InterPro" id="IPR001077">
    <property type="entry name" value="COMT_C"/>
</dbReference>
<keyword evidence="3" id="KW-0949">S-adenosyl-L-methionine</keyword>
<keyword evidence="2" id="KW-0808">Transferase</keyword>
<dbReference type="Pfam" id="PF08100">
    <property type="entry name" value="Dimerisation"/>
    <property type="match status" value="1"/>
</dbReference>
<dbReference type="InterPro" id="IPR016461">
    <property type="entry name" value="COMT-like"/>
</dbReference>
<dbReference type="Gene3D" id="3.40.50.150">
    <property type="entry name" value="Vaccinia Virus protein VP39"/>
    <property type="match status" value="1"/>
</dbReference>
<dbReference type="PIRSF" id="PIRSF005739">
    <property type="entry name" value="O-mtase"/>
    <property type="match status" value="1"/>
</dbReference>
<keyword evidence="8" id="KW-1185">Reference proteome</keyword>
<sequence length="334" mass="36572">MTTATDVSTPAGLMRLGNAFCDAKALLTAVDLDLFTHLQAGPATQEEIRQRLHLHGRGLSDFLHLLTALGVLVKDGDRFGNAPGAEAYLVRGKPSYVGGFMHRANRNLYPAWGKLDEALRTGRPQSGGRFEDVLARPEVLRQFIGMMDALTQQLAPELVDAYDWGRHATLLDVGGCRGNFASHVVKAFPDIEGHVFDMPAMEPFFDELMAGLDLTGRVTFHGGSFFVDPLPTADVVVLGHVLHDWDEQQRAALVRKAYDAVRPGGALVVYDRMLDDDPRHVENLVISLDMLLVTDGGAEYPVSELRRNAEAAGFGSVTDQPLGDYDTFVVCRKD</sequence>